<protein>
    <submittedName>
        <fullName evidence="1">Uncharacterized protein</fullName>
    </submittedName>
</protein>
<keyword evidence="2" id="KW-1185">Reference proteome</keyword>
<dbReference type="Proteomes" id="UP000800082">
    <property type="component" value="Unassembled WGS sequence"/>
</dbReference>
<sequence length="152" mass="16813">MSTTFLWNPTTQQLWAWLRAVSTHPSSIVASRICLQPSKSVTVSKLQQRTPLTAAIFKAINVRDSPAKAATRDDAQRSPQPVSLALHHRSKDKRRLDDRHIKSYIGTCPPSSEVRVILALVKCLSRSTCCGRDMWSGVSTPATSLCTVRTGR</sequence>
<dbReference type="RefSeq" id="XP_033447870.1">
    <property type="nucleotide sequence ID" value="XM_033592837.1"/>
</dbReference>
<gene>
    <name evidence="1" type="ORF">M421DRAFT_421464</name>
</gene>
<proteinExistence type="predicted"/>
<reference evidence="1" key="1">
    <citation type="journal article" date="2020" name="Stud. Mycol.">
        <title>101 Dothideomycetes genomes: a test case for predicting lifestyles and emergence of pathogens.</title>
        <authorList>
            <person name="Haridas S."/>
            <person name="Albert R."/>
            <person name="Binder M."/>
            <person name="Bloem J."/>
            <person name="Labutti K."/>
            <person name="Salamov A."/>
            <person name="Andreopoulos B."/>
            <person name="Baker S."/>
            <person name="Barry K."/>
            <person name="Bills G."/>
            <person name="Bluhm B."/>
            <person name="Cannon C."/>
            <person name="Castanera R."/>
            <person name="Culley D."/>
            <person name="Daum C."/>
            <person name="Ezra D."/>
            <person name="Gonzalez J."/>
            <person name="Henrissat B."/>
            <person name="Kuo A."/>
            <person name="Liang C."/>
            <person name="Lipzen A."/>
            <person name="Lutzoni F."/>
            <person name="Magnuson J."/>
            <person name="Mondo S."/>
            <person name="Nolan M."/>
            <person name="Ohm R."/>
            <person name="Pangilinan J."/>
            <person name="Park H.-J."/>
            <person name="Ramirez L."/>
            <person name="Alfaro M."/>
            <person name="Sun H."/>
            <person name="Tritt A."/>
            <person name="Yoshinaga Y."/>
            <person name="Zwiers L.-H."/>
            <person name="Turgeon B."/>
            <person name="Goodwin S."/>
            <person name="Spatafora J."/>
            <person name="Crous P."/>
            <person name="Grigoriev I."/>
        </authorList>
    </citation>
    <scope>NUCLEOTIDE SEQUENCE</scope>
    <source>
        <strain evidence="1">CBS 183.55</strain>
    </source>
</reference>
<dbReference type="GeneID" id="54350505"/>
<dbReference type="EMBL" id="ML978971">
    <property type="protein sequence ID" value="KAF1927618.1"/>
    <property type="molecule type" value="Genomic_DNA"/>
</dbReference>
<evidence type="ECO:0000313" key="2">
    <source>
        <dbReference type="Proteomes" id="UP000800082"/>
    </source>
</evidence>
<name>A0A6A5RKI7_9PLEO</name>
<evidence type="ECO:0000313" key="1">
    <source>
        <dbReference type="EMBL" id="KAF1927618.1"/>
    </source>
</evidence>
<accession>A0A6A5RKI7</accession>
<organism evidence="1 2">
    <name type="scientific">Didymella exigua CBS 183.55</name>
    <dbReference type="NCBI Taxonomy" id="1150837"/>
    <lineage>
        <taxon>Eukaryota</taxon>
        <taxon>Fungi</taxon>
        <taxon>Dikarya</taxon>
        <taxon>Ascomycota</taxon>
        <taxon>Pezizomycotina</taxon>
        <taxon>Dothideomycetes</taxon>
        <taxon>Pleosporomycetidae</taxon>
        <taxon>Pleosporales</taxon>
        <taxon>Pleosporineae</taxon>
        <taxon>Didymellaceae</taxon>
        <taxon>Didymella</taxon>
    </lineage>
</organism>
<dbReference type="AlphaFoldDB" id="A0A6A5RKI7"/>